<dbReference type="PROSITE" id="PS00497">
    <property type="entry name" value="TYROSINASE_1"/>
    <property type="match status" value="1"/>
</dbReference>
<accession>A0A914VXJ7</accession>
<keyword evidence="3" id="KW-1185">Reference proteome</keyword>
<dbReference type="Pfam" id="PF00264">
    <property type="entry name" value="Tyrosinase"/>
    <property type="match status" value="1"/>
</dbReference>
<evidence type="ECO:0000313" key="3">
    <source>
        <dbReference type="Proteomes" id="UP000887566"/>
    </source>
</evidence>
<dbReference type="PANTHER" id="PTHR11474:SF122">
    <property type="entry name" value="TYROSINASE COPPER-BINDING DOMAIN-CONTAINING PROTEIN"/>
    <property type="match status" value="1"/>
</dbReference>
<sequence length="253" mass="29306">MVCERLRDWEDLRDSHISKELGFVLSPRQEAFLNFLERCAGNDCIEFRFASDDEDLITEPPKKAEKMMIGEDWRCSHSEISWRPRFCSQETIAVTDELRKSLARRRKRRESGQQPKAIRKEYRLMSDDERARLVSAMQRMKQGKIDGISKWDIQTARHYPDNAPGAHWGPAFLPWHREFLRQFEVALRNEEPDVALPFWDSTLDHGLPDPRDSVLWTEELFGNGDGYVTTGPSAHWSASVPLPGSDGKVNSLY</sequence>
<dbReference type="PANTHER" id="PTHR11474">
    <property type="entry name" value="TYROSINASE FAMILY MEMBER"/>
    <property type="match status" value="1"/>
</dbReference>
<organism evidence="3 4">
    <name type="scientific">Plectus sambesii</name>
    <dbReference type="NCBI Taxonomy" id="2011161"/>
    <lineage>
        <taxon>Eukaryota</taxon>
        <taxon>Metazoa</taxon>
        <taxon>Ecdysozoa</taxon>
        <taxon>Nematoda</taxon>
        <taxon>Chromadorea</taxon>
        <taxon>Plectida</taxon>
        <taxon>Plectina</taxon>
        <taxon>Plectoidea</taxon>
        <taxon>Plectidae</taxon>
        <taxon>Plectus</taxon>
    </lineage>
</organism>
<dbReference type="AlphaFoldDB" id="A0A914VXJ7"/>
<dbReference type="GO" id="GO:0046872">
    <property type="term" value="F:metal ion binding"/>
    <property type="evidence" value="ECO:0007669"/>
    <property type="project" value="UniProtKB-KW"/>
</dbReference>
<dbReference type="InterPro" id="IPR008922">
    <property type="entry name" value="Di-copper_centre_dom_sf"/>
</dbReference>
<dbReference type="GO" id="GO:0016491">
    <property type="term" value="F:oxidoreductase activity"/>
    <property type="evidence" value="ECO:0007669"/>
    <property type="project" value="InterPro"/>
</dbReference>
<dbReference type="Gene3D" id="1.10.1280.10">
    <property type="entry name" value="Di-copper center containing domain from catechol oxidase"/>
    <property type="match status" value="1"/>
</dbReference>
<dbReference type="WBParaSite" id="PSAMB.scaffold2598size22335.g18416.t1">
    <property type="protein sequence ID" value="PSAMB.scaffold2598size22335.g18416.t1"/>
    <property type="gene ID" value="PSAMB.scaffold2598size22335.g18416"/>
</dbReference>
<proteinExistence type="predicted"/>
<evidence type="ECO:0000259" key="2">
    <source>
        <dbReference type="PROSITE" id="PS00497"/>
    </source>
</evidence>
<keyword evidence="1" id="KW-0479">Metal-binding</keyword>
<dbReference type="SUPFAM" id="SSF48056">
    <property type="entry name" value="Di-copper centre-containing domain"/>
    <property type="match status" value="1"/>
</dbReference>
<dbReference type="Proteomes" id="UP000887566">
    <property type="component" value="Unplaced"/>
</dbReference>
<evidence type="ECO:0000313" key="4">
    <source>
        <dbReference type="WBParaSite" id="PSAMB.scaffold2598size22335.g18416.t1"/>
    </source>
</evidence>
<evidence type="ECO:0000256" key="1">
    <source>
        <dbReference type="ARBA" id="ARBA00022723"/>
    </source>
</evidence>
<name>A0A914VXJ7_9BILA</name>
<protein>
    <submittedName>
        <fullName evidence="4">Tyrosinase copper-binding domain-containing protein</fullName>
    </submittedName>
</protein>
<dbReference type="InterPro" id="IPR050316">
    <property type="entry name" value="Tyrosinase/Hemocyanin"/>
</dbReference>
<reference evidence="4" key="1">
    <citation type="submission" date="2022-11" db="UniProtKB">
        <authorList>
            <consortium name="WormBaseParasite"/>
        </authorList>
    </citation>
    <scope>IDENTIFICATION</scope>
</reference>
<feature type="domain" description="Tyrosinase copper-binding" evidence="2">
    <location>
        <begin position="167"/>
        <end position="184"/>
    </location>
</feature>
<dbReference type="InterPro" id="IPR002227">
    <property type="entry name" value="Tyrosinase_Cu-bd"/>
</dbReference>